<dbReference type="PANTHER" id="PTHR43311:SF2">
    <property type="entry name" value="GLUTAMATE--TRNA LIGASE, MITOCHONDRIAL-RELATED"/>
    <property type="match status" value="1"/>
</dbReference>
<comment type="function">
    <text evidence="7">Catalyzes the attachment of glutamate to tRNA(Glu) in a two-step reaction: glutamate is first activated by ATP to form Glu-AMP and then transferred to the acceptor end of tRNA(Glu).</text>
</comment>
<evidence type="ECO:0000313" key="10">
    <source>
        <dbReference type="EMBL" id="MBM3316421.1"/>
    </source>
</evidence>
<comment type="similarity">
    <text evidence="1 7">Belongs to the class-I aminoacyl-tRNA synthetase family. Glutamate--tRNA ligase type 1 subfamily.</text>
</comment>
<dbReference type="InterPro" id="IPR014729">
    <property type="entry name" value="Rossmann-like_a/b/a_fold"/>
</dbReference>
<keyword evidence="6 7" id="KW-0030">Aminoacyl-tRNA synthetase</keyword>
<dbReference type="GO" id="GO:0008270">
    <property type="term" value="F:zinc ion binding"/>
    <property type="evidence" value="ECO:0007669"/>
    <property type="project" value="UniProtKB-UniRule"/>
</dbReference>
<sequence>MSSTIVRTRIAPSPTGDPHVGTAYQALFNYAFAKGRGGRFILRIEDTDQARSTQASELAILESLRWLGIQWDEGPDIGGPHAPYRQSERLAVYREQVERLLAGGHAYRCFCTRERLEAMRRRQGAESGYDRACRDMPVAEAERRAAAGETHVVRMKIPLEGDCGFRDLLRGEIRKDWASVDDQVLLKSDGFPTYHLAVVTDDHLMGVTHVIRGEEWINSVPKHVKLYEHLGWDLPVFCHLPLLRNNDKNRTKLSKRKNPTSIGYYRRAGFLPEALLNFLGMMGWLMPDGEEKFSVADMVAHLELERISLGGPIFDLDKLKWLNGRYIREDLSAEALLERLAEWGLGRERLVRIVPLVQPRLETLSDWGYLTAPFFADAVPLDPTLLRIPGRTDEELRGILQMVLWRLGALSEFTAPRLDALLRETAEALELKLRQLLQPLFIVLSGREAWTPLFDSLEILGPDIARMRLRRAIAALGGLSGKQLQALEEEYARRFGPRE</sequence>
<dbReference type="InterPro" id="IPR045462">
    <property type="entry name" value="aa-tRNA-synth_I_cd-bd"/>
</dbReference>
<keyword evidence="7" id="KW-0862">Zinc</keyword>
<evidence type="ECO:0000256" key="2">
    <source>
        <dbReference type="ARBA" id="ARBA00022598"/>
    </source>
</evidence>
<keyword evidence="4 7" id="KW-0067">ATP-binding</keyword>
<dbReference type="InterPro" id="IPR020058">
    <property type="entry name" value="Glu/Gln-tRNA-synth_Ib_cat-dom"/>
</dbReference>
<dbReference type="SUPFAM" id="SSF48163">
    <property type="entry name" value="An anticodon-binding domain of class I aminoacyl-tRNA synthetases"/>
    <property type="match status" value="1"/>
</dbReference>
<dbReference type="PANTHER" id="PTHR43311">
    <property type="entry name" value="GLUTAMATE--TRNA LIGASE"/>
    <property type="match status" value="1"/>
</dbReference>
<dbReference type="InterPro" id="IPR001412">
    <property type="entry name" value="aa-tRNA-synth_I_CS"/>
</dbReference>
<feature type="binding site" evidence="7">
    <location>
        <position position="111"/>
    </location>
    <ligand>
        <name>Zn(2+)</name>
        <dbReference type="ChEBI" id="CHEBI:29105"/>
    </ligand>
</feature>
<dbReference type="GO" id="GO:0000049">
    <property type="term" value="F:tRNA binding"/>
    <property type="evidence" value="ECO:0007669"/>
    <property type="project" value="InterPro"/>
</dbReference>
<evidence type="ECO:0000259" key="8">
    <source>
        <dbReference type="Pfam" id="PF00749"/>
    </source>
</evidence>
<evidence type="ECO:0000256" key="4">
    <source>
        <dbReference type="ARBA" id="ARBA00022840"/>
    </source>
</evidence>
<dbReference type="Gene3D" id="3.40.50.620">
    <property type="entry name" value="HUPs"/>
    <property type="match status" value="1"/>
</dbReference>
<organism evidence="10 11">
    <name type="scientific">Eiseniibacteriota bacterium</name>
    <dbReference type="NCBI Taxonomy" id="2212470"/>
    <lineage>
        <taxon>Bacteria</taxon>
        <taxon>Candidatus Eiseniibacteriota</taxon>
    </lineage>
</organism>
<dbReference type="InterPro" id="IPR004527">
    <property type="entry name" value="Glu-tRNA-ligase_bac/mito"/>
</dbReference>
<dbReference type="Gene3D" id="1.10.10.350">
    <property type="match status" value="1"/>
</dbReference>
<comment type="catalytic activity">
    <reaction evidence="7">
        <text>tRNA(Glu) + L-glutamate + ATP = L-glutamyl-tRNA(Glu) + AMP + diphosphate</text>
        <dbReference type="Rhea" id="RHEA:23540"/>
        <dbReference type="Rhea" id="RHEA-COMP:9663"/>
        <dbReference type="Rhea" id="RHEA-COMP:9680"/>
        <dbReference type="ChEBI" id="CHEBI:29985"/>
        <dbReference type="ChEBI" id="CHEBI:30616"/>
        <dbReference type="ChEBI" id="CHEBI:33019"/>
        <dbReference type="ChEBI" id="CHEBI:78442"/>
        <dbReference type="ChEBI" id="CHEBI:78520"/>
        <dbReference type="ChEBI" id="CHEBI:456215"/>
        <dbReference type="EC" id="6.1.1.17"/>
    </reaction>
</comment>
<evidence type="ECO:0000256" key="6">
    <source>
        <dbReference type="ARBA" id="ARBA00023146"/>
    </source>
</evidence>
<dbReference type="PRINTS" id="PR00987">
    <property type="entry name" value="TRNASYNTHGLU"/>
</dbReference>
<dbReference type="PROSITE" id="PS00178">
    <property type="entry name" value="AA_TRNA_LIGASE_I"/>
    <property type="match status" value="1"/>
</dbReference>
<dbReference type="Pfam" id="PF19269">
    <property type="entry name" value="Anticodon_2"/>
    <property type="match status" value="1"/>
</dbReference>
<feature type="binding site" evidence="7">
    <location>
        <position position="133"/>
    </location>
    <ligand>
        <name>Zn(2+)</name>
        <dbReference type="ChEBI" id="CHEBI:29105"/>
    </ligand>
</feature>
<evidence type="ECO:0000256" key="1">
    <source>
        <dbReference type="ARBA" id="ARBA00007894"/>
    </source>
</evidence>
<dbReference type="AlphaFoldDB" id="A0A937X9M6"/>
<dbReference type="GO" id="GO:0006424">
    <property type="term" value="P:glutamyl-tRNA aminoacylation"/>
    <property type="evidence" value="ECO:0007669"/>
    <property type="project" value="UniProtKB-UniRule"/>
</dbReference>
<keyword evidence="7" id="KW-0963">Cytoplasm</keyword>
<comment type="caution">
    <text evidence="10">The sequence shown here is derived from an EMBL/GenBank/DDBJ whole genome shotgun (WGS) entry which is preliminary data.</text>
</comment>
<feature type="binding site" evidence="7">
    <location>
        <position position="255"/>
    </location>
    <ligand>
        <name>ATP</name>
        <dbReference type="ChEBI" id="CHEBI:30616"/>
    </ligand>
</feature>
<gene>
    <name evidence="7" type="primary">gltX</name>
    <name evidence="10" type="ORF">FJY75_01075</name>
</gene>
<evidence type="ECO:0000256" key="5">
    <source>
        <dbReference type="ARBA" id="ARBA00022917"/>
    </source>
</evidence>
<comment type="cofactor">
    <cofactor evidence="7">
        <name>Zn(2+)</name>
        <dbReference type="ChEBI" id="CHEBI:29105"/>
    </cofactor>
    <text evidence="7">Binds 1 zinc ion per subunit.</text>
</comment>
<dbReference type="CDD" id="cd00808">
    <property type="entry name" value="GluRS_core"/>
    <property type="match status" value="1"/>
</dbReference>
<dbReference type="SUPFAM" id="SSF52374">
    <property type="entry name" value="Nucleotidylyl transferase"/>
    <property type="match status" value="1"/>
</dbReference>
<keyword evidence="7" id="KW-0479">Metal-binding</keyword>
<dbReference type="EMBL" id="VGIY01000012">
    <property type="protein sequence ID" value="MBM3316421.1"/>
    <property type="molecule type" value="Genomic_DNA"/>
</dbReference>
<dbReference type="InterPro" id="IPR033910">
    <property type="entry name" value="GluRS_core"/>
</dbReference>
<evidence type="ECO:0000256" key="7">
    <source>
        <dbReference type="HAMAP-Rule" id="MF_00022"/>
    </source>
</evidence>
<dbReference type="Proteomes" id="UP000748308">
    <property type="component" value="Unassembled WGS sequence"/>
</dbReference>
<evidence type="ECO:0000259" key="9">
    <source>
        <dbReference type="Pfam" id="PF19269"/>
    </source>
</evidence>
<dbReference type="EC" id="6.1.1.17" evidence="7"/>
<reference evidence="10" key="1">
    <citation type="submission" date="2019-03" db="EMBL/GenBank/DDBJ databases">
        <title>Lake Tanganyika Metagenome-Assembled Genomes (MAGs).</title>
        <authorList>
            <person name="Tran P."/>
        </authorList>
    </citation>
    <scope>NUCLEOTIDE SEQUENCE</scope>
    <source>
        <strain evidence="10">M_DeepCast_400m_m2_100</strain>
    </source>
</reference>
<feature type="domain" description="Aminoacyl-tRNA synthetase class I anticodon-binding" evidence="9">
    <location>
        <begin position="336"/>
        <end position="473"/>
    </location>
</feature>
<dbReference type="GO" id="GO:0005524">
    <property type="term" value="F:ATP binding"/>
    <property type="evidence" value="ECO:0007669"/>
    <property type="project" value="UniProtKB-UniRule"/>
</dbReference>
<dbReference type="NCBIfam" id="TIGR00464">
    <property type="entry name" value="gltX_bact"/>
    <property type="match status" value="1"/>
</dbReference>
<dbReference type="InterPro" id="IPR000924">
    <property type="entry name" value="Glu/Gln-tRNA-synth"/>
</dbReference>
<dbReference type="InterPro" id="IPR049940">
    <property type="entry name" value="GluQ/Sye"/>
</dbReference>
<proteinExistence type="inferred from homology"/>
<dbReference type="InterPro" id="IPR020751">
    <property type="entry name" value="aa-tRNA-synth_I_codon-bd_sub2"/>
</dbReference>
<feature type="short sequence motif" description="'HIGH' region" evidence="7">
    <location>
        <begin position="12"/>
        <end position="22"/>
    </location>
</feature>
<dbReference type="HAMAP" id="MF_00022">
    <property type="entry name" value="Glu_tRNA_synth_type1"/>
    <property type="match status" value="1"/>
</dbReference>
<keyword evidence="2 7" id="KW-0436">Ligase</keyword>
<dbReference type="InterPro" id="IPR008925">
    <property type="entry name" value="aa_tRNA-synth_I_cd-bd_sf"/>
</dbReference>
<comment type="subcellular location">
    <subcellularLocation>
        <location evidence="7">Cytoplasm</location>
    </subcellularLocation>
</comment>
<accession>A0A937X9M6</accession>
<keyword evidence="5 7" id="KW-0648">Protein biosynthesis</keyword>
<keyword evidence="3 7" id="KW-0547">Nucleotide-binding</keyword>
<dbReference type="Pfam" id="PF00749">
    <property type="entry name" value="tRNA-synt_1c"/>
    <property type="match status" value="1"/>
</dbReference>
<feature type="binding site" evidence="7">
    <location>
        <position position="109"/>
    </location>
    <ligand>
        <name>Zn(2+)</name>
        <dbReference type="ChEBI" id="CHEBI:29105"/>
    </ligand>
</feature>
<evidence type="ECO:0000256" key="3">
    <source>
        <dbReference type="ARBA" id="ARBA00022741"/>
    </source>
</evidence>
<feature type="binding site" evidence="7">
    <location>
        <position position="135"/>
    </location>
    <ligand>
        <name>Zn(2+)</name>
        <dbReference type="ChEBI" id="CHEBI:29105"/>
    </ligand>
</feature>
<feature type="short sequence motif" description="'KMSKS' region" evidence="7">
    <location>
        <begin position="252"/>
        <end position="256"/>
    </location>
</feature>
<protein>
    <recommendedName>
        <fullName evidence="7">Glutamate--tRNA ligase</fullName>
        <ecNumber evidence="7">6.1.1.17</ecNumber>
    </recommendedName>
    <alternativeName>
        <fullName evidence="7">Glutamyl-tRNA synthetase</fullName>
        <shortName evidence="7">GluRS</shortName>
    </alternativeName>
</protein>
<dbReference type="GO" id="GO:0005829">
    <property type="term" value="C:cytosol"/>
    <property type="evidence" value="ECO:0007669"/>
    <property type="project" value="TreeGrafter"/>
</dbReference>
<evidence type="ECO:0000313" key="11">
    <source>
        <dbReference type="Proteomes" id="UP000748308"/>
    </source>
</evidence>
<name>A0A937X9M6_UNCEI</name>
<comment type="subunit">
    <text evidence="7">Monomer.</text>
</comment>
<dbReference type="GO" id="GO:0004818">
    <property type="term" value="F:glutamate-tRNA ligase activity"/>
    <property type="evidence" value="ECO:0007669"/>
    <property type="project" value="UniProtKB-UniRule"/>
</dbReference>
<dbReference type="FunFam" id="3.40.50.620:FF:000045">
    <property type="entry name" value="Glutamate--tRNA ligase, mitochondrial"/>
    <property type="match status" value="1"/>
</dbReference>
<feature type="domain" description="Glutamyl/glutaminyl-tRNA synthetase class Ib catalytic" evidence="8">
    <location>
        <begin position="6"/>
        <end position="321"/>
    </location>
</feature>